<reference evidence="3 4" key="1">
    <citation type="journal article" date="2016" name="Nat. Commun.">
        <title>Thousands of microbial genomes shed light on interconnected biogeochemical processes in an aquifer system.</title>
        <authorList>
            <person name="Anantharaman K."/>
            <person name="Brown C.T."/>
            <person name="Hug L.A."/>
            <person name="Sharon I."/>
            <person name="Castelle C.J."/>
            <person name="Probst A.J."/>
            <person name="Thomas B.C."/>
            <person name="Singh A."/>
            <person name="Wilkins M.J."/>
            <person name="Karaoz U."/>
            <person name="Brodie E.L."/>
            <person name="Williams K.H."/>
            <person name="Hubbard S.S."/>
            <person name="Banfield J.F."/>
        </authorList>
    </citation>
    <scope>NUCLEOTIDE SEQUENCE [LARGE SCALE GENOMIC DNA]</scope>
</reference>
<feature type="signal peptide" evidence="1">
    <location>
        <begin position="1"/>
        <end position="20"/>
    </location>
</feature>
<dbReference type="EMBL" id="MGDT01000004">
    <property type="protein sequence ID" value="OGL66973.1"/>
    <property type="molecule type" value="Genomic_DNA"/>
</dbReference>
<accession>A0A1F7TLV4</accession>
<feature type="domain" description="EfeO-type cupredoxin-like" evidence="2">
    <location>
        <begin position="179"/>
        <end position="257"/>
    </location>
</feature>
<dbReference type="STRING" id="1802385.A2856_00550"/>
<sequence>MAIASTLSLVLGLAPIAASAATIPLSQVQSGDLVRGQSFSAVYYVGKDGFRYVFPNDKTYFTWYSNFNTVKFITDADLAKMQIGGNVTYKPGVKMLKINSDPKTYAVSSGGTLRWVTSEAIAVSLYGANWNTKIDDVPDAFFSNYKKGPDLTQAGDFNVSAEQEGATDINDDKNLKAPTYVDIVDNQFSATTVTISAGTAVRWTNKGASKHTATATDLSWGTGTLENGQNFSRYFKTPGTYTYFCSYHPSMTATIIVQ</sequence>
<organism evidence="3 4">
    <name type="scientific">Candidatus Uhrbacteria bacterium RIFCSPHIGHO2_01_FULL_63_20</name>
    <dbReference type="NCBI Taxonomy" id="1802385"/>
    <lineage>
        <taxon>Bacteria</taxon>
        <taxon>Candidatus Uhriibacteriota</taxon>
    </lineage>
</organism>
<evidence type="ECO:0000256" key="1">
    <source>
        <dbReference type="SAM" id="SignalP"/>
    </source>
</evidence>
<dbReference type="Gene3D" id="2.60.40.420">
    <property type="entry name" value="Cupredoxins - blue copper proteins"/>
    <property type="match status" value="1"/>
</dbReference>
<proteinExistence type="predicted"/>
<dbReference type="InterPro" id="IPR008972">
    <property type="entry name" value="Cupredoxin"/>
</dbReference>
<keyword evidence="1" id="KW-0732">Signal</keyword>
<dbReference type="PANTHER" id="PTHR36507:SF1">
    <property type="entry name" value="BLL1555 PROTEIN"/>
    <property type="match status" value="1"/>
</dbReference>
<dbReference type="Pfam" id="PF13473">
    <property type="entry name" value="Cupredoxin_1"/>
    <property type="match status" value="1"/>
</dbReference>
<dbReference type="PANTHER" id="PTHR36507">
    <property type="entry name" value="BLL1555 PROTEIN"/>
    <property type="match status" value="1"/>
</dbReference>
<name>A0A1F7TLV4_9BACT</name>
<evidence type="ECO:0000313" key="4">
    <source>
        <dbReference type="Proteomes" id="UP000177885"/>
    </source>
</evidence>
<dbReference type="Proteomes" id="UP000177885">
    <property type="component" value="Unassembled WGS sequence"/>
</dbReference>
<dbReference type="AlphaFoldDB" id="A0A1F7TLV4"/>
<gene>
    <name evidence="3" type="ORF">A2856_00550</name>
</gene>
<dbReference type="InterPro" id="IPR028096">
    <property type="entry name" value="EfeO_Cupredoxin"/>
</dbReference>
<protein>
    <recommendedName>
        <fullName evidence="2">EfeO-type cupredoxin-like domain-containing protein</fullName>
    </recommendedName>
</protein>
<comment type="caution">
    <text evidence="3">The sequence shown here is derived from an EMBL/GenBank/DDBJ whole genome shotgun (WGS) entry which is preliminary data.</text>
</comment>
<dbReference type="SUPFAM" id="SSF49503">
    <property type="entry name" value="Cupredoxins"/>
    <property type="match status" value="1"/>
</dbReference>
<feature type="chain" id="PRO_5009532840" description="EfeO-type cupredoxin-like domain-containing protein" evidence="1">
    <location>
        <begin position="21"/>
        <end position="258"/>
    </location>
</feature>
<evidence type="ECO:0000259" key="2">
    <source>
        <dbReference type="Pfam" id="PF13473"/>
    </source>
</evidence>
<evidence type="ECO:0000313" key="3">
    <source>
        <dbReference type="EMBL" id="OGL66973.1"/>
    </source>
</evidence>
<dbReference type="InterPro" id="IPR052721">
    <property type="entry name" value="ET_Amicyanin"/>
</dbReference>